<evidence type="ECO:0000313" key="2">
    <source>
        <dbReference type="EMBL" id="KKM76088.1"/>
    </source>
</evidence>
<proteinExistence type="predicted"/>
<accession>A0A0F9K256</accession>
<protein>
    <submittedName>
        <fullName evidence="2">Uncharacterized protein</fullName>
    </submittedName>
</protein>
<evidence type="ECO:0000256" key="1">
    <source>
        <dbReference type="SAM" id="Phobius"/>
    </source>
</evidence>
<reference evidence="2" key="1">
    <citation type="journal article" date="2015" name="Nature">
        <title>Complex archaea that bridge the gap between prokaryotes and eukaryotes.</title>
        <authorList>
            <person name="Spang A."/>
            <person name="Saw J.H."/>
            <person name="Jorgensen S.L."/>
            <person name="Zaremba-Niedzwiedzka K."/>
            <person name="Martijn J."/>
            <person name="Lind A.E."/>
            <person name="van Eijk R."/>
            <person name="Schleper C."/>
            <person name="Guy L."/>
            <person name="Ettema T.J."/>
        </authorList>
    </citation>
    <scope>NUCLEOTIDE SEQUENCE</scope>
</reference>
<keyword evidence="1" id="KW-0812">Transmembrane</keyword>
<comment type="caution">
    <text evidence="2">The sequence shown here is derived from an EMBL/GenBank/DDBJ whole genome shotgun (WGS) entry which is preliminary data.</text>
</comment>
<keyword evidence="1" id="KW-1133">Transmembrane helix</keyword>
<gene>
    <name evidence="2" type="ORF">LCGC14_1383700</name>
</gene>
<organism evidence="2">
    <name type="scientific">marine sediment metagenome</name>
    <dbReference type="NCBI Taxonomy" id="412755"/>
    <lineage>
        <taxon>unclassified sequences</taxon>
        <taxon>metagenomes</taxon>
        <taxon>ecological metagenomes</taxon>
    </lineage>
</organism>
<keyword evidence="1" id="KW-0472">Membrane</keyword>
<sequence>MNCKVLLVTMLLCGGCGSELANIGGGIVAGGALSNTMTGAEKDLEAREAKLVELYNKGVEGGAQREYLDQIEKDIYDTRLGKQTLSTGKKLFSVDWQDPKAAGGGISLIATLAYAYYKRKDLLAMTKKNTGLEKGLNRVKGEAEPELAKRIHDVMKIYI</sequence>
<feature type="transmembrane region" description="Helical" evidence="1">
    <location>
        <begin position="101"/>
        <end position="117"/>
    </location>
</feature>
<name>A0A0F9K256_9ZZZZ</name>
<dbReference type="AlphaFoldDB" id="A0A0F9K256"/>
<dbReference type="EMBL" id="LAZR01008867">
    <property type="protein sequence ID" value="KKM76088.1"/>
    <property type="molecule type" value="Genomic_DNA"/>
</dbReference>